<dbReference type="GeneID" id="45025721"/>
<dbReference type="AlphaFoldDB" id="A0A0B5XA55"/>
<sequence>MKKNATILQVLYIDDKVKWKHLKEYEMDKHEHTEAHEHQPLCGDTRYD</sequence>
<evidence type="ECO:0000256" key="1">
    <source>
        <dbReference type="SAM" id="MobiDB-lite"/>
    </source>
</evidence>
<protein>
    <submittedName>
        <fullName evidence="3">Uncharacterized protein</fullName>
    </submittedName>
</protein>
<evidence type="ECO:0000313" key="4">
    <source>
        <dbReference type="Proteomes" id="UP000031876"/>
    </source>
</evidence>
<proteinExistence type="predicted"/>
<evidence type="ECO:0000313" key="2">
    <source>
        <dbReference type="EMBL" id="AJG74526.1"/>
    </source>
</evidence>
<evidence type="ECO:0000313" key="3">
    <source>
        <dbReference type="EMBL" id="QKH26858.1"/>
    </source>
</evidence>
<dbReference type="EMBL" id="CP053980">
    <property type="protein sequence ID" value="QKH26858.1"/>
    <property type="molecule type" value="Genomic_DNA"/>
</dbReference>
<reference evidence="2 4" key="1">
    <citation type="journal article" date="2015" name="Genome Announc.">
        <title>Complete genome sequences for 35 biothreat assay-relevant bacillus species.</title>
        <authorList>
            <person name="Johnson S.L."/>
            <person name="Daligault H.E."/>
            <person name="Davenport K.W."/>
            <person name="Jaissle J."/>
            <person name="Frey K.G."/>
            <person name="Ladner J.T."/>
            <person name="Broomall S.M."/>
            <person name="Bishop-Lilly K.A."/>
            <person name="Bruce D.C."/>
            <person name="Gibbons H.S."/>
            <person name="Coyne S.R."/>
            <person name="Lo C.C."/>
            <person name="Meincke L."/>
            <person name="Munk A.C."/>
            <person name="Koroleva G.I."/>
            <person name="Rosenzweig C.N."/>
            <person name="Palacios G.F."/>
            <person name="Redden C.L."/>
            <person name="Minogue T.D."/>
            <person name="Chain P.S."/>
        </authorList>
    </citation>
    <scope>NUCLEOTIDE SEQUENCE [LARGE SCALE GENOMIC DNA]</scope>
    <source>
        <strain evidence="2 4">HD1011</strain>
    </source>
</reference>
<gene>
    <name evidence="2" type="ORF">BF38_3238</name>
    <name evidence="3" type="ORF">FOC89_23870</name>
</gene>
<dbReference type="RefSeq" id="WP_003169370.1">
    <property type="nucleotide sequence ID" value="NZ_CP009335.1"/>
</dbReference>
<accession>A0A0B5XA55</accession>
<reference evidence="3 5" key="2">
    <citation type="submission" date="2020-05" db="EMBL/GenBank/DDBJ databases">
        <title>FDA dAtabase for Regulatory Grade micrObial Sequences (FDA-ARGOS): Supporting development and validation of Infectious Disease Dx tests.</title>
        <authorList>
            <person name="Nelson B."/>
            <person name="Plummer A."/>
            <person name="Tallon L."/>
            <person name="Sadzewicz L."/>
            <person name="Zhao X."/>
            <person name="Vavikolanu K."/>
            <person name="Mehta A."/>
            <person name="Aluvathingal J."/>
            <person name="Nadendla S."/>
            <person name="Myers T."/>
            <person name="Yan Y."/>
            <person name="Sichtig H."/>
        </authorList>
    </citation>
    <scope>NUCLEOTIDE SEQUENCE [LARGE SCALE GENOMIC DNA]</scope>
    <source>
        <strain evidence="3 5">FDAARGOS_795</strain>
    </source>
</reference>
<organism evidence="3 5">
    <name type="scientific">Bacillus thuringiensis</name>
    <dbReference type="NCBI Taxonomy" id="1428"/>
    <lineage>
        <taxon>Bacteria</taxon>
        <taxon>Bacillati</taxon>
        <taxon>Bacillota</taxon>
        <taxon>Bacilli</taxon>
        <taxon>Bacillales</taxon>
        <taxon>Bacillaceae</taxon>
        <taxon>Bacillus</taxon>
        <taxon>Bacillus cereus group</taxon>
    </lineage>
</organism>
<dbReference type="Proteomes" id="UP000031876">
    <property type="component" value="Chromosome"/>
</dbReference>
<name>A0A0B5XA55_BACTU</name>
<evidence type="ECO:0000313" key="5">
    <source>
        <dbReference type="Proteomes" id="UP000501107"/>
    </source>
</evidence>
<feature type="region of interest" description="Disordered" evidence="1">
    <location>
        <begin position="29"/>
        <end position="48"/>
    </location>
</feature>
<dbReference type="Proteomes" id="UP000501107">
    <property type="component" value="Chromosome"/>
</dbReference>
<dbReference type="KEGG" id="btw:BF38_3238"/>
<dbReference type="EMBL" id="CP009335">
    <property type="protein sequence ID" value="AJG74526.1"/>
    <property type="molecule type" value="Genomic_DNA"/>
</dbReference>